<dbReference type="Proteomes" id="UP000054223">
    <property type="component" value="Unassembled WGS sequence"/>
</dbReference>
<evidence type="ECO:0000313" key="1">
    <source>
        <dbReference type="EMBL" id="KUG07495.1"/>
    </source>
</evidence>
<gene>
    <name evidence="1" type="ORF">ASU33_14210</name>
</gene>
<sequence length="98" mass="10672">MLAQPPYTAGFAEGLAYMFANQPAAEVSLLLNGFFPEADEVDCDYLLEVLAHIEETRYCEQGVGCGVAFVFWGTEYAPVCMAAAREWVAVKRAALGQT</sequence>
<keyword evidence="2" id="KW-1185">Reference proteome</keyword>
<dbReference type="EMBL" id="LNAL01000007">
    <property type="protein sequence ID" value="KUG07495.1"/>
    <property type="molecule type" value="Genomic_DNA"/>
</dbReference>
<proteinExistence type="predicted"/>
<reference evidence="1 2" key="1">
    <citation type="submission" date="2015-11" db="EMBL/GenBank/DDBJ databases">
        <title>Solirubrum puertoriconensis gen. nov. an environmental bacteria isolated in Puerto Rico.</title>
        <authorList>
            <person name="Cuebas-Irizarry M.F."/>
            <person name="Montalvo-Rodriguez R."/>
        </authorList>
    </citation>
    <scope>NUCLEOTIDE SEQUENCE [LARGE SCALE GENOMIC DNA]</scope>
    <source>
        <strain evidence="1 2">MC1A</strain>
    </source>
</reference>
<comment type="caution">
    <text evidence="1">The sequence shown here is derived from an EMBL/GenBank/DDBJ whole genome shotgun (WGS) entry which is preliminary data.</text>
</comment>
<name>A0A9X0L4D5_SOLP1</name>
<organism evidence="1 2">
    <name type="scientific">Solirubrum puertoriconensis</name>
    <dbReference type="NCBI Taxonomy" id="1751427"/>
    <lineage>
        <taxon>Bacteria</taxon>
        <taxon>Pseudomonadati</taxon>
        <taxon>Bacteroidota</taxon>
        <taxon>Cytophagia</taxon>
        <taxon>Cytophagales</taxon>
    </lineage>
</organism>
<evidence type="ECO:0008006" key="3">
    <source>
        <dbReference type="Google" id="ProtNLM"/>
    </source>
</evidence>
<evidence type="ECO:0000313" key="2">
    <source>
        <dbReference type="Proteomes" id="UP000054223"/>
    </source>
</evidence>
<protein>
    <recommendedName>
        <fullName evidence="3">CdiI immunity protein domain-containing protein</fullName>
    </recommendedName>
</protein>
<accession>A0A9X0L4D5</accession>
<dbReference type="AlphaFoldDB" id="A0A9X0L4D5"/>